<keyword evidence="11" id="KW-1185">Reference proteome</keyword>
<keyword evidence="4 7" id="KW-0239">DNA-directed DNA polymerase</keyword>
<keyword evidence="5 7" id="KW-0238">DNA-binding</keyword>
<dbReference type="CDD" id="cd05537">
    <property type="entry name" value="POLBc_Pol_II"/>
    <property type="match status" value="1"/>
</dbReference>
<feature type="domain" description="DNA-directed DNA polymerase family B exonuclease" evidence="9">
    <location>
        <begin position="102"/>
        <end position="303"/>
    </location>
</feature>
<dbReference type="InterPro" id="IPR006134">
    <property type="entry name" value="DNA-dir_DNA_pol_B_multi_dom"/>
</dbReference>
<evidence type="ECO:0000256" key="5">
    <source>
        <dbReference type="ARBA" id="ARBA00023125"/>
    </source>
</evidence>
<reference evidence="10 11" key="1">
    <citation type="submission" date="2020-03" db="EMBL/GenBank/DDBJ databases">
        <title>Complete genome sequence of Shewanella sp.</title>
        <authorList>
            <person name="Kim Y.-S."/>
            <person name="Kim S.-J."/>
            <person name="Jung H.-K."/>
            <person name="Kim K.-H."/>
        </authorList>
    </citation>
    <scope>NUCLEOTIDE SEQUENCE [LARGE SCALE GENOMIC DNA]</scope>
    <source>
        <strain evidence="10 11">PN3F2</strain>
    </source>
</reference>
<dbReference type="InterPro" id="IPR006133">
    <property type="entry name" value="DNA-dir_DNA_pol_B_exonuc"/>
</dbReference>
<dbReference type="NCBIfam" id="NF004421">
    <property type="entry name" value="PRK05762.1-2"/>
    <property type="match status" value="1"/>
</dbReference>
<dbReference type="InterPro" id="IPR042087">
    <property type="entry name" value="DNA_pol_B_thumb"/>
</dbReference>
<proteinExistence type="inferred from homology"/>
<organism evidence="10 11">
    <name type="scientific">Shewanella aestuarii</name>
    <dbReference type="NCBI Taxonomy" id="1028752"/>
    <lineage>
        <taxon>Bacteria</taxon>
        <taxon>Pseudomonadati</taxon>
        <taxon>Pseudomonadota</taxon>
        <taxon>Gammaproteobacteria</taxon>
        <taxon>Alteromonadales</taxon>
        <taxon>Shewanellaceae</taxon>
        <taxon>Shewanella</taxon>
    </lineage>
</organism>
<dbReference type="Gene3D" id="1.10.132.60">
    <property type="entry name" value="DNA polymerase family B, C-terminal domain"/>
    <property type="match status" value="1"/>
</dbReference>
<evidence type="ECO:0000256" key="6">
    <source>
        <dbReference type="ARBA" id="ARBA00049244"/>
    </source>
</evidence>
<dbReference type="PROSITE" id="PS00116">
    <property type="entry name" value="DNA_POLYMERASE_B"/>
    <property type="match status" value="1"/>
</dbReference>
<feature type="domain" description="DNA-directed DNA polymerase family B multifunctional" evidence="8">
    <location>
        <begin position="383"/>
        <end position="773"/>
    </location>
</feature>
<evidence type="ECO:0000313" key="10">
    <source>
        <dbReference type="EMBL" id="QIR16141.1"/>
    </source>
</evidence>
<evidence type="ECO:0000259" key="8">
    <source>
        <dbReference type="Pfam" id="PF00136"/>
    </source>
</evidence>
<evidence type="ECO:0000313" key="11">
    <source>
        <dbReference type="Proteomes" id="UP000502608"/>
    </source>
</evidence>
<evidence type="ECO:0000256" key="3">
    <source>
        <dbReference type="ARBA" id="ARBA00022695"/>
    </source>
</evidence>
<dbReference type="Gene3D" id="3.30.420.10">
    <property type="entry name" value="Ribonuclease H-like superfamily/Ribonuclease H"/>
    <property type="match status" value="1"/>
</dbReference>
<dbReference type="Gene3D" id="3.90.1600.10">
    <property type="entry name" value="Palm domain of DNA polymerase"/>
    <property type="match status" value="2"/>
</dbReference>
<protein>
    <recommendedName>
        <fullName evidence="7">DNA polymerase</fullName>
        <ecNumber evidence="7">2.7.7.7</ecNumber>
    </recommendedName>
</protein>
<dbReference type="GO" id="GO:0003887">
    <property type="term" value="F:DNA-directed DNA polymerase activity"/>
    <property type="evidence" value="ECO:0007669"/>
    <property type="project" value="UniProtKB-KW"/>
</dbReference>
<dbReference type="InterPro" id="IPR023211">
    <property type="entry name" value="DNA_pol_palm_dom_sf"/>
</dbReference>
<keyword evidence="3 7" id="KW-0548">Nucleotidyltransferase</keyword>
<dbReference type="Pfam" id="PF03104">
    <property type="entry name" value="DNA_pol_B_exo1"/>
    <property type="match status" value="1"/>
</dbReference>
<dbReference type="EMBL" id="CP050313">
    <property type="protein sequence ID" value="QIR16141.1"/>
    <property type="molecule type" value="Genomic_DNA"/>
</dbReference>
<dbReference type="AlphaFoldDB" id="A0A6G9QQQ7"/>
<dbReference type="Gene3D" id="2.40.50.590">
    <property type="match status" value="1"/>
</dbReference>
<dbReference type="FunFam" id="3.90.1600.10:FF:000030">
    <property type="entry name" value="DNA polymerase II"/>
    <property type="match status" value="1"/>
</dbReference>
<keyword evidence="7" id="KW-0235">DNA replication</keyword>
<comment type="catalytic activity">
    <reaction evidence="6 7">
        <text>DNA(n) + a 2'-deoxyribonucleoside 5'-triphosphate = DNA(n+1) + diphosphate</text>
        <dbReference type="Rhea" id="RHEA:22508"/>
        <dbReference type="Rhea" id="RHEA-COMP:17339"/>
        <dbReference type="Rhea" id="RHEA-COMP:17340"/>
        <dbReference type="ChEBI" id="CHEBI:33019"/>
        <dbReference type="ChEBI" id="CHEBI:61560"/>
        <dbReference type="ChEBI" id="CHEBI:173112"/>
        <dbReference type="EC" id="2.7.7.7"/>
    </reaction>
</comment>
<dbReference type="GO" id="GO:0009432">
    <property type="term" value="P:SOS response"/>
    <property type="evidence" value="ECO:0007669"/>
    <property type="project" value="TreeGrafter"/>
</dbReference>
<dbReference type="GO" id="GO:0003677">
    <property type="term" value="F:DNA binding"/>
    <property type="evidence" value="ECO:0007669"/>
    <property type="project" value="UniProtKB-KW"/>
</dbReference>
<dbReference type="GO" id="GO:0000166">
    <property type="term" value="F:nucleotide binding"/>
    <property type="evidence" value="ECO:0007669"/>
    <property type="project" value="InterPro"/>
</dbReference>
<dbReference type="Pfam" id="PF00136">
    <property type="entry name" value="DNA_pol_B"/>
    <property type="match status" value="1"/>
</dbReference>
<dbReference type="SUPFAM" id="SSF56672">
    <property type="entry name" value="DNA/RNA polymerases"/>
    <property type="match status" value="1"/>
</dbReference>
<dbReference type="CDD" id="cd05784">
    <property type="entry name" value="DNA_polB_II_exo"/>
    <property type="match status" value="1"/>
</dbReference>
<dbReference type="Proteomes" id="UP000502608">
    <property type="component" value="Chromosome"/>
</dbReference>
<dbReference type="PRINTS" id="PR00106">
    <property type="entry name" value="DNAPOLB"/>
</dbReference>
<evidence type="ECO:0000256" key="2">
    <source>
        <dbReference type="ARBA" id="ARBA00022679"/>
    </source>
</evidence>
<accession>A0A6G9QQQ7</accession>
<dbReference type="InterPro" id="IPR012337">
    <property type="entry name" value="RNaseH-like_sf"/>
</dbReference>
<dbReference type="KEGG" id="saes:HBH39_06235"/>
<name>A0A6G9QQQ7_9GAMM</name>
<dbReference type="GO" id="GO:0045004">
    <property type="term" value="P:DNA replication proofreading"/>
    <property type="evidence" value="ECO:0007669"/>
    <property type="project" value="TreeGrafter"/>
</dbReference>
<evidence type="ECO:0000259" key="9">
    <source>
        <dbReference type="Pfam" id="PF03104"/>
    </source>
</evidence>
<sequence length="797" mass="90909">MTRITGQVLTRHANYWHGQLTLQYYLKTQHGPVLVELANSEILCFCRQVDSEKLLSHLAQGRIVNLDIATFNHDSVSGIYLKNSSALKQIQRIANDMGIPLYETDIRPEQRYLIERFIAFDIECEGVLDTSNPSLPKLVCQRARQHKVLSESDSQQAARVNLKVISFDFECSMQGELYSVGLYGQDYQKVLMVGQAPAESPAPYIEWVKDEVDLLHHLIAWFADFDPDVIIGWAVVVFDIALLYKRCQHHNIPLTIGRGGTLLTWKVEDKFRPETLNLPGRVVLDGIDWLKAAFYQFDSFSLEFVSQQLLNEGKAIDHVENRGAEISYLFTHDKSALAHYNLTDCRLVWDIFEQTQLLDFAIERAKLTGLEFGRVGASIAAFYHLYLPHLHRSGYVAPKMPTSQGLESPGGYVMDSIPGYYKNVLVLDFKSLYPSIIRTFLIDPKGLVEGLKNGESVDSQQVSETCVAGFLGANFSRDNPILPKLIASLAEQREQAKRDRNAPLSQAIKIIMNSLYGVLGSRGCVFHDAKLASSITMRGHQIMKLTKTWIEDCGYRVIYGDTDSTFVWLGDTPTQAPHDIGQSLASMITTKWHQWCEQHFKLTSYLELEFESHYQQFIMPTLRGSEQGSKKRYVGLKLHKQSKPEIVFKGMEQVRSDWSGLSKRIQYQLYQRFFNQQDIVDYLQSQILLLKQGAFDDELIFKKRLKRNVEDYTAKSAPHVKAASLMAQYQQDNKWLTRGTLIEYLMTTNGVQPVCDKAWCMDYDYYIEKQIQPVAEPLLSLLGQSFADFSNGQMLLL</sequence>
<dbReference type="EC" id="2.7.7.7" evidence="7"/>
<evidence type="ECO:0000256" key="4">
    <source>
        <dbReference type="ARBA" id="ARBA00022932"/>
    </source>
</evidence>
<dbReference type="InterPro" id="IPR043502">
    <property type="entry name" value="DNA/RNA_pol_sf"/>
</dbReference>
<dbReference type="InterPro" id="IPR006172">
    <property type="entry name" value="DNA-dir_DNA_pol_B"/>
</dbReference>
<dbReference type="InterPro" id="IPR017964">
    <property type="entry name" value="DNA-dir_DNA_pol_B_CS"/>
</dbReference>
<dbReference type="InterPro" id="IPR036397">
    <property type="entry name" value="RNaseH_sf"/>
</dbReference>
<dbReference type="SMART" id="SM00486">
    <property type="entry name" value="POLBc"/>
    <property type="match status" value="1"/>
</dbReference>
<evidence type="ECO:0000256" key="7">
    <source>
        <dbReference type="RuleBase" id="RU000442"/>
    </source>
</evidence>
<dbReference type="PANTHER" id="PTHR10322:SF23">
    <property type="entry name" value="DNA POLYMERASE DELTA CATALYTIC SUBUNIT"/>
    <property type="match status" value="1"/>
</dbReference>
<dbReference type="InterPro" id="IPR050240">
    <property type="entry name" value="DNA_pol_type-B"/>
</dbReference>
<evidence type="ECO:0000256" key="1">
    <source>
        <dbReference type="ARBA" id="ARBA00005755"/>
    </source>
</evidence>
<comment type="similarity">
    <text evidence="1 7">Belongs to the DNA polymerase type-B family.</text>
</comment>
<gene>
    <name evidence="10" type="ORF">HBH39_06235</name>
</gene>
<dbReference type="SUPFAM" id="SSF53098">
    <property type="entry name" value="Ribonuclease H-like"/>
    <property type="match status" value="1"/>
</dbReference>
<dbReference type="GO" id="GO:0008296">
    <property type="term" value="F:3'-5'-DNA exonuclease activity"/>
    <property type="evidence" value="ECO:0007669"/>
    <property type="project" value="TreeGrafter"/>
</dbReference>
<keyword evidence="2 7" id="KW-0808">Transferase</keyword>
<dbReference type="PANTHER" id="PTHR10322">
    <property type="entry name" value="DNA POLYMERASE CATALYTIC SUBUNIT"/>
    <property type="match status" value="1"/>
</dbReference>